<dbReference type="Proteomes" id="UP000529783">
    <property type="component" value="Unassembled WGS sequence"/>
</dbReference>
<dbReference type="PANTHER" id="PTHR46637">
    <property type="entry name" value="TIS1421-TRANSPOSASE PROTEIN A"/>
    <property type="match status" value="1"/>
</dbReference>
<evidence type="ECO:0000313" key="3">
    <source>
        <dbReference type="Proteomes" id="UP000529783"/>
    </source>
</evidence>
<dbReference type="InterPro" id="IPR052909">
    <property type="entry name" value="Transposase_6_like"/>
</dbReference>
<dbReference type="EMBL" id="JACCBA010000001">
    <property type="protein sequence ID" value="NYD51704.1"/>
    <property type="molecule type" value="Genomic_DNA"/>
</dbReference>
<accession>A0A7Y9EPT9</accession>
<reference evidence="2 3" key="1">
    <citation type="submission" date="2020-07" db="EMBL/GenBank/DDBJ databases">
        <title>Sequencing the genomes of 1000 actinobacteria strains.</title>
        <authorList>
            <person name="Klenk H.-P."/>
        </authorList>
    </citation>
    <scope>NUCLEOTIDE SEQUENCE [LARGE SCALE GENOMIC DNA]</scope>
    <source>
        <strain evidence="2 3">DSM 40398</strain>
    </source>
</reference>
<gene>
    <name evidence="2" type="ORF">BJY14_007687</name>
</gene>
<proteinExistence type="predicted"/>
<keyword evidence="3" id="KW-1185">Reference proteome</keyword>
<evidence type="ECO:0000259" key="1">
    <source>
        <dbReference type="Pfam" id="PF13340"/>
    </source>
</evidence>
<dbReference type="AlphaFoldDB" id="A0A7Y9EPT9"/>
<dbReference type="InterPro" id="IPR025161">
    <property type="entry name" value="IS402-like_dom"/>
</dbReference>
<sequence>MPDELWAIVEPLIPEFTPRWQGGGTVPVDDREVFTAIVYVLTSGHAWRHLPDEFGVSVPTAHRRFTAWTRAGLWPRVRHAVQDEHRAQAQVDWASTIVDAAKVRAKRGRADRPRSGRSW</sequence>
<dbReference type="PANTHER" id="PTHR46637:SF1">
    <property type="entry name" value="BLL5188 PROTEIN"/>
    <property type="match status" value="1"/>
</dbReference>
<feature type="domain" description="Insertion element IS402-like" evidence="1">
    <location>
        <begin position="1"/>
        <end position="77"/>
    </location>
</feature>
<protein>
    <submittedName>
        <fullName evidence="2">Transposase</fullName>
    </submittedName>
</protein>
<dbReference type="RefSeq" id="WP_179848040.1">
    <property type="nucleotide sequence ID" value="NZ_JACCBA010000001.1"/>
</dbReference>
<organism evidence="2 3">
    <name type="scientific">Actinomadura luteofluorescens</name>
    <dbReference type="NCBI Taxonomy" id="46163"/>
    <lineage>
        <taxon>Bacteria</taxon>
        <taxon>Bacillati</taxon>
        <taxon>Actinomycetota</taxon>
        <taxon>Actinomycetes</taxon>
        <taxon>Streptosporangiales</taxon>
        <taxon>Thermomonosporaceae</taxon>
        <taxon>Actinomadura</taxon>
    </lineage>
</organism>
<comment type="caution">
    <text evidence="2">The sequence shown here is derived from an EMBL/GenBank/DDBJ whole genome shotgun (WGS) entry which is preliminary data.</text>
</comment>
<evidence type="ECO:0000313" key="2">
    <source>
        <dbReference type="EMBL" id="NYD51704.1"/>
    </source>
</evidence>
<name>A0A7Y9EPT9_9ACTN</name>
<dbReference type="Pfam" id="PF13340">
    <property type="entry name" value="DUF4096"/>
    <property type="match status" value="1"/>
</dbReference>